<keyword evidence="7" id="KW-0282">Flagellum</keyword>
<evidence type="ECO:0000256" key="1">
    <source>
        <dbReference type="ARBA" id="ARBA00004365"/>
    </source>
</evidence>
<dbReference type="Pfam" id="PF00700">
    <property type="entry name" value="Flagellin_C"/>
    <property type="match status" value="1"/>
</dbReference>
<keyword evidence="3" id="KW-0975">Bacterial flagellum</keyword>
<keyword evidence="8" id="KW-1185">Reference proteome</keyword>
<feature type="domain" description="Flagellin N-terminal" evidence="5">
    <location>
        <begin position="4"/>
        <end position="140"/>
    </location>
</feature>
<feature type="region of interest" description="Disordered" evidence="4">
    <location>
        <begin position="1"/>
        <end position="21"/>
    </location>
</feature>
<dbReference type="GO" id="GO:0009424">
    <property type="term" value="C:bacterial-type flagellum hook"/>
    <property type="evidence" value="ECO:0007669"/>
    <property type="project" value="InterPro"/>
</dbReference>
<dbReference type="AlphaFoldDB" id="A0A2V3WV88"/>
<dbReference type="Pfam" id="PF00669">
    <property type="entry name" value="Flagellin_N"/>
    <property type="match status" value="1"/>
</dbReference>
<dbReference type="SUPFAM" id="SSF64518">
    <property type="entry name" value="Phase 1 flagellin"/>
    <property type="match status" value="1"/>
</dbReference>
<evidence type="ECO:0000259" key="5">
    <source>
        <dbReference type="Pfam" id="PF00669"/>
    </source>
</evidence>
<feature type="domain" description="Flagellin C-terminal" evidence="6">
    <location>
        <begin position="222"/>
        <end position="304"/>
    </location>
</feature>
<dbReference type="OrthoDB" id="9758307at2"/>
<dbReference type="InterPro" id="IPR001492">
    <property type="entry name" value="Flagellin"/>
</dbReference>
<evidence type="ECO:0000313" key="7">
    <source>
        <dbReference type="EMBL" id="PXW93012.1"/>
    </source>
</evidence>
<accession>A0A2V3WV88</accession>
<dbReference type="RefSeq" id="WP_110250115.1">
    <property type="nucleotide sequence ID" value="NZ_QJJR01000001.1"/>
</dbReference>
<organism evidence="7 8">
    <name type="scientific">Streptohalobacillus salinus</name>
    <dbReference type="NCBI Taxonomy" id="621096"/>
    <lineage>
        <taxon>Bacteria</taxon>
        <taxon>Bacillati</taxon>
        <taxon>Bacillota</taxon>
        <taxon>Bacilli</taxon>
        <taxon>Bacillales</taxon>
        <taxon>Bacillaceae</taxon>
        <taxon>Streptohalobacillus</taxon>
    </lineage>
</organism>
<dbReference type="EMBL" id="QJJR01000001">
    <property type="protein sequence ID" value="PXW93012.1"/>
    <property type="molecule type" value="Genomic_DNA"/>
</dbReference>
<dbReference type="GO" id="GO:0005198">
    <property type="term" value="F:structural molecule activity"/>
    <property type="evidence" value="ECO:0007669"/>
    <property type="project" value="InterPro"/>
</dbReference>
<comment type="similarity">
    <text evidence="2">Belongs to the bacterial flagellin family.</text>
</comment>
<keyword evidence="7" id="KW-0966">Cell projection</keyword>
<dbReference type="PANTHER" id="PTHR42792">
    <property type="entry name" value="FLAGELLIN"/>
    <property type="match status" value="1"/>
</dbReference>
<keyword evidence="7" id="KW-0969">Cilium</keyword>
<protein>
    <submittedName>
        <fullName evidence="7">Flagellar hook-associated protein 3 FlgL</fullName>
    </submittedName>
</protein>
<dbReference type="Proteomes" id="UP000247922">
    <property type="component" value="Unassembled WGS sequence"/>
</dbReference>
<comment type="caution">
    <text evidence="7">The sequence shown here is derived from an EMBL/GenBank/DDBJ whole genome shotgun (WGS) entry which is preliminary data.</text>
</comment>
<evidence type="ECO:0000256" key="4">
    <source>
        <dbReference type="SAM" id="MobiDB-lite"/>
    </source>
</evidence>
<comment type="subcellular location">
    <subcellularLocation>
        <location evidence="1">Bacterial flagellum</location>
    </subcellularLocation>
</comment>
<reference evidence="7 8" key="1">
    <citation type="submission" date="2018-05" db="EMBL/GenBank/DDBJ databases">
        <title>Genomic Encyclopedia of Type Strains, Phase IV (KMG-IV): sequencing the most valuable type-strain genomes for metagenomic binning, comparative biology and taxonomic classification.</title>
        <authorList>
            <person name="Goeker M."/>
        </authorList>
    </citation>
    <scope>NUCLEOTIDE SEQUENCE [LARGE SCALE GENOMIC DNA]</scope>
    <source>
        <strain evidence="7 8">DSM 22440</strain>
    </source>
</reference>
<dbReference type="Gene3D" id="1.20.1330.10">
    <property type="entry name" value="f41 fragment of flagellin, N-terminal domain"/>
    <property type="match status" value="1"/>
</dbReference>
<evidence type="ECO:0000256" key="2">
    <source>
        <dbReference type="ARBA" id="ARBA00005709"/>
    </source>
</evidence>
<evidence type="ECO:0000259" key="6">
    <source>
        <dbReference type="Pfam" id="PF00700"/>
    </source>
</evidence>
<proteinExistence type="inferred from homology"/>
<sequence>MRITQSMLSNNMLSNLSKSNSSMNKYMDQLSTGKKINRPSDDPVIAMKGMSYRTEVANVDQFKRNISEMHTWMDTSDDTLNETTQILNRLRDLSVQGSNGTYEENQRAAIAKEVDQLKAQLMEAANTKVNNKFIFNGTQTTGVPDGADLKKPVTVDGAGNTVVNLDAVDYNPVMLEVTPGTRLQANVNPTNVFTQDLFDDITAFSEALQSDVPDQDLDQYIAVIDGHIDNTVSERADLGARQNRVELIESRLEGQSIAARSMMSANEDAEIEEVIMNLTTQEAVHRAALSAGSRVIQPTLLDFLR</sequence>
<dbReference type="PANTHER" id="PTHR42792:SF1">
    <property type="entry name" value="FLAGELLAR HOOK-ASSOCIATED PROTEIN 3"/>
    <property type="match status" value="1"/>
</dbReference>
<name>A0A2V3WV88_9BACI</name>
<dbReference type="InterPro" id="IPR001029">
    <property type="entry name" value="Flagellin_N"/>
</dbReference>
<gene>
    <name evidence="7" type="ORF">DES38_10192</name>
</gene>
<evidence type="ECO:0000313" key="8">
    <source>
        <dbReference type="Proteomes" id="UP000247922"/>
    </source>
</evidence>
<dbReference type="GO" id="GO:0071973">
    <property type="term" value="P:bacterial-type flagellum-dependent cell motility"/>
    <property type="evidence" value="ECO:0007669"/>
    <property type="project" value="InterPro"/>
</dbReference>
<evidence type="ECO:0000256" key="3">
    <source>
        <dbReference type="ARBA" id="ARBA00023143"/>
    </source>
</evidence>
<dbReference type="InterPro" id="IPR013384">
    <property type="entry name" value="Flagell_FlgL"/>
</dbReference>
<dbReference type="NCBIfam" id="TIGR02550">
    <property type="entry name" value="flagell_flgL"/>
    <property type="match status" value="1"/>
</dbReference>
<dbReference type="InterPro" id="IPR046358">
    <property type="entry name" value="Flagellin_C"/>
</dbReference>